<dbReference type="Gene3D" id="3.30.200.20">
    <property type="entry name" value="Phosphorylase Kinase, domain 1"/>
    <property type="match status" value="1"/>
</dbReference>
<dbReference type="InterPro" id="IPR002575">
    <property type="entry name" value="Aminoglycoside_PTrfase"/>
</dbReference>
<dbReference type="PANTHER" id="PTHR21064:SF5">
    <property type="entry name" value="SLR1880 PROTEIN"/>
    <property type="match status" value="1"/>
</dbReference>
<proteinExistence type="predicted"/>
<evidence type="ECO:0000259" key="1">
    <source>
        <dbReference type="Pfam" id="PF01636"/>
    </source>
</evidence>
<dbReference type="Gene3D" id="3.90.1200.10">
    <property type="match status" value="1"/>
</dbReference>
<dbReference type="InterPro" id="IPR050249">
    <property type="entry name" value="Pseudomonas-type_ThrB"/>
</dbReference>
<gene>
    <name evidence="2" type="ORF">GCM10022392_26940</name>
</gene>
<organism evidence="2 3">
    <name type="scientific">Mucilaginibacter panaciglaebae</name>
    <dbReference type="NCBI Taxonomy" id="502331"/>
    <lineage>
        <taxon>Bacteria</taxon>
        <taxon>Pseudomonadati</taxon>
        <taxon>Bacteroidota</taxon>
        <taxon>Sphingobacteriia</taxon>
        <taxon>Sphingobacteriales</taxon>
        <taxon>Sphingobacteriaceae</taxon>
        <taxon>Mucilaginibacter</taxon>
    </lineage>
</organism>
<name>A0ABP7WZR5_9SPHI</name>
<dbReference type="PANTHER" id="PTHR21064">
    <property type="entry name" value="AMINOGLYCOSIDE PHOSPHOTRANSFERASE DOMAIN-CONTAINING PROTEIN-RELATED"/>
    <property type="match status" value="1"/>
</dbReference>
<evidence type="ECO:0000313" key="2">
    <source>
        <dbReference type="EMBL" id="GAA4100890.1"/>
    </source>
</evidence>
<dbReference type="InterPro" id="IPR011009">
    <property type="entry name" value="Kinase-like_dom_sf"/>
</dbReference>
<feature type="domain" description="Aminoglycoside phosphotransferase" evidence="1">
    <location>
        <begin position="17"/>
        <end position="245"/>
    </location>
</feature>
<dbReference type="Proteomes" id="UP001500841">
    <property type="component" value="Unassembled WGS sequence"/>
</dbReference>
<evidence type="ECO:0000313" key="3">
    <source>
        <dbReference type="Proteomes" id="UP001500841"/>
    </source>
</evidence>
<dbReference type="EMBL" id="BAABCV010000009">
    <property type="protein sequence ID" value="GAA4100890.1"/>
    <property type="molecule type" value="Genomic_DNA"/>
</dbReference>
<comment type="caution">
    <text evidence="2">The sequence shown here is derived from an EMBL/GenBank/DDBJ whole genome shotgun (WGS) entry which is preliminary data.</text>
</comment>
<accession>A0ABP7WZR5</accession>
<sequence length="347" mass="39928">MFPKILAAYNLNTDDCTIAPFGSGLINHTWKIRCNDEQYILQCINIAVFKSPQAIADNLLALQKYLHATTPGYLFPTPLSTSDNTYLVIDDGRYYRLLPFVKNSHSVDVATEPSQAFEAARQFGKFSRLLNDFDASQLKYTLPDFHNLSLRAQQFQSALKHADQERLNIASTEIEAIKNYQDITQTYVDITKNATIPLRVIHHDTKINNVLFDADDKGLCVIDLDTVMPGYYISDAGDMMRTYLSPANEEEQELDKVCIREDYLKAIHDGYMSEMRDVLTPAEKALFYYSGKFMIYMQAMRFLTDYLNNDIYYHTTYPGQNLKRAQNQLRLLSELMKTYQRLGVDTQ</sequence>
<reference evidence="3" key="1">
    <citation type="journal article" date="2019" name="Int. J. Syst. Evol. Microbiol.">
        <title>The Global Catalogue of Microorganisms (GCM) 10K type strain sequencing project: providing services to taxonomists for standard genome sequencing and annotation.</title>
        <authorList>
            <consortium name="The Broad Institute Genomics Platform"/>
            <consortium name="The Broad Institute Genome Sequencing Center for Infectious Disease"/>
            <person name="Wu L."/>
            <person name="Ma J."/>
        </authorList>
    </citation>
    <scope>NUCLEOTIDE SEQUENCE [LARGE SCALE GENOMIC DNA]</scope>
    <source>
        <strain evidence="3">JCM 17085</strain>
    </source>
</reference>
<dbReference type="RefSeq" id="WP_345105439.1">
    <property type="nucleotide sequence ID" value="NZ_BAABCV010000009.1"/>
</dbReference>
<dbReference type="SUPFAM" id="SSF56112">
    <property type="entry name" value="Protein kinase-like (PK-like)"/>
    <property type="match status" value="1"/>
</dbReference>
<keyword evidence="3" id="KW-1185">Reference proteome</keyword>
<protein>
    <submittedName>
        <fullName evidence="2">Phosphotransferase</fullName>
    </submittedName>
</protein>
<dbReference type="Pfam" id="PF01636">
    <property type="entry name" value="APH"/>
    <property type="match status" value="1"/>
</dbReference>